<dbReference type="Pfam" id="PF13472">
    <property type="entry name" value="Lipase_GDSL_2"/>
    <property type="match status" value="1"/>
</dbReference>
<evidence type="ECO:0000259" key="1">
    <source>
        <dbReference type="Pfam" id="PF13472"/>
    </source>
</evidence>
<dbReference type="AlphaFoldDB" id="A0A381V8A4"/>
<dbReference type="InterPro" id="IPR008265">
    <property type="entry name" value="Lipase_GDSL_AS"/>
</dbReference>
<evidence type="ECO:0000313" key="2">
    <source>
        <dbReference type="EMBL" id="SVA35917.1"/>
    </source>
</evidence>
<gene>
    <name evidence="2" type="ORF">METZ01_LOCUS88771</name>
</gene>
<organism evidence="2">
    <name type="scientific">marine metagenome</name>
    <dbReference type="NCBI Taxonomy" id="408172"/>
    <lineage>
        <taxon>unclassified sequences</taxon>
        <taxon>metagenomes</taxon>
        <taxon>ecological metagenomes</taxon>
    </lineage>
</organism>
<dbReference type="InterPro" id="IPR051532">
    <property type="entry name" value="Ester_Hydrolysis_Enzymes"/>
</dbReference>
<dbReference type="PANTHER" id="PTHR30383">
    <property type="entry name" value="THIOESTERASE 1/PROTEASE 1/LYSOPHOSPHOLIPASE L1"/>
    <property type="match status" value="1"/>
</dbReference>
<dbReference type="SUPFAM" id="SSF52266">
    <property type="entry name" value="SGNH hydrolase"/>
    <property type="match status" value="1"/>
</dbReference>
<sequence length="211" mass="23903">MKKFVYFQKKCNFIVILFLILSSQNIFTEIEKKMLILGDSLSAGYGIPSEKQWVKIVQQKLDAKNIKLKLINASLSGETTKGGLSRLPALLEAFSPDFVFIELGANDGLRGYPASRVRSNLIQMCKLAERKEISIILMEIIVAPNYGTKYMDRLTRVYKEVADKCDAKLVPPMLNKELVLNKDMMLPDGIHPNTNGQYVIAHDLYTWISEL</sequence>
<dbReference type="InterPro" id="IPR036514">
    <property type="entry name" value="SGNH_hydro_sf"/>
</dbReference>
<protein>
    <recommendedName>
        <fullName evidence="1">SGNH hydrolase-type esterase domain-containing protein</fullName>
    </recommendedName>
</protein>
<feature type="domain" description="SGNH hydrolase-type esterase" evidence="1">
    <location>
        <begin position="36"/>
        <end position="197"/>
    </location>
</feature>
<dbReference type="CDD" id="cd01822">
    <property type="entry name" value="Lysophospholipase_L1_like"/>
    <property type="match status" value="1"/>
</dbReference>
<dbReference type="GO" id="GO:0006629">
    <property type="term" value="P:lipid metabolic process"/>
    <property type="evidence" value="ECO:0007669"/>
    <property type="project" value="InterPro"/>
</dbReference>
<accession>A0A381V8A4</accession>
<dbReference type="Gene3D" id="3.40.50.1110">
    <property type="entry name" value="SGNH hydrolase"/>
    <property type="match status" value="1"/>
</dbReference>
<dbReference type="PANTHER" id="PTHR30383:SF24">
    <property type="entry name" value="THIOESTERASE 1_PROTEASE 1_LYSOPHOSPHOLIPASE L1"/>
    <property type="match status" value="1"/>
</dbReference>
<dbReference type="EMBL" id="UINC01007974">
    <property type="protein sequence ID" value="SVA35917.1"/>
    <property type="molecule type" value="Genomic_DNA"/>
</dbReference>
<dbReference type="GO" id="GO:0004622">
    <property type="term" value="F:phosphatidylcholine lysophospholipase activity"/>
    <property type="evidence" value="ECO:0007669"/>
    <property type="project" value="TreeGrafter"/>
</dbReference>
<reference evidence="2" key="1">
    <citation type="submission" date="2018-05" db="EMBL/GenBank/DDBJ databases">
        <authorList>
            <person name="Lanie J.A."/>
            <person name="Ng W.-L."/>
            <person name="Kazmierczak K.M."/>
            <person name="Andrzejewski T.M."/>
            <person name="Davidsen T.M."/>
            <person name="Wayne K.J."/>
            <person name="Tettelin H."/>
            <person name="Glass J.I."/>
            <person name="Rusch D."/>
            <person name="Podicherti R."/>
            <person name="Tsui H.-C.T."/>
            <person name="Winkler M.E."/>
        </authorList>
    </citation>
    <scope>NUCLEOTIDE SEQUENCE</scope>
</reference>
<dbReference type="InterPro" id="IPR013830">
    <property type="entry name" value="SGNH_hydro"/>
</dbReference>
<name>A0A381V8A4_9ZZZZ</name>
<dbReference type="PROSITE" id="PS01098">
    <property type="entry name" value="LIPASE_GDSL_SER"/>
    <property type="match status" value="1"/>
</dbReference>
<proteinExistence type="predicted"/>